<dbReference type="AlphaFoldDB" id="A0A2S2CSH5"/>
<evidence type="ECO:0000313" key="3">
    <source>
        <dbReference type="Proteomes" id="UP000245629"/>
    </source>
</evidence>
<organism evidence="2 3">
    <name type="scientific">Azospirillum thermophilum</name>
    <dbReference type="NCBI Taxonomy" id="2202148"/>
    <lineage>
        <taxon>Bacteria</taxon>
        <taxon>Pseudomonadati</taxon>
        <taxon>Pseudomonadota</taxon>
        <taxon>Alphaproteobacteria</taxon>
        <taxon>Rhodospirillales</taxon>
        <taxon>Azospirillaceae</taxon>
        <taxon>Azospirillum</taxon>
    </lineage>
</organism>
<reference evidence="3" key="1">
    <citation type="submission" date="2018-05" db="EMBL/GenBank/DDBJ databases">
        <title>Azospirillum thermophila sp. nov., a novel isolated from hot spring.</title>
        <authorList>
            <person name="Zhao Z."/>
        </authorList>
    </citation>
    <scope>NUCLEOTIDE SEQUENCE [LARGE SCALE GENOMIC DNA]</scope>
    <source>
        <strain evidence="3">CFH 70021</strain>
    </source>
</reference>
<dbReference type="RefSeq" id="WP_109328601.1">
    <property type="nucleotide sequence ID" value="NZ_CP029353.1"/>
</dbReference>
<feature type="compositionally biased region" description="Gly residues" evidence="1">
    <location>
        <begin position="101"/>
        <end position="122"/>
    </location>
</feature>
<feature type="region of interest" description="Disordered" evidence="1">
    <location>
        <begin position="41"/>
        <end position="72"/>
    </location>
</feature>
<accession>A0A2S2CSH5</accession>
<feature type="compositionally biased region" description="Low complexity" evidence="1">
    <location>
        <begin position="47"/>
        <end position="66"/>
    </location>
</feature>
<protein>
    <submittedName>
        <fullName evidence="2">Uncharacterized protein</fullName>
    </submittedName>
</protein>
<gene>
    <name evidence="2" type="ORF">DEW08_15515</name>
</gene>
<evidence type="ECO:0000256" key="1">
    <source>
        <dbReference type="SAM" id="MobiDB-lite"/>
    </source>
</evidence>
<proteinExistence type="predicted"/>
<dbReference type="KEGG" id="azz:DEW08_15515"/>
<dbReference type="Proteomes" id="UP000245629">
    <property type="component" value="Chromosome 2"/>
</dbReference>
<evidence type="ECO:0000313" key="2">
    <source>
        <dbReference type="EMBL" id="AWK87442.1"/>
    </source>
</evidence>
<sequence>MSLQRPQGAGREIRTGIDQLKTAVQSGDLEAARSAYDSLSALQSKRTAGGSAATAASSTGSSTGSAADRKDPLSTLLETVGAALETGDIAQVRQAFEAAGPKGGPGGRGAPPPDGGGRGGAGGPPPDGPSDEMRAAMGSLAQSLQSGTLEDAQSAYSSLADLLGIGDGSSTSGAAAGSRGNPFLSALAGLGSALQSGDLGAAQQQFASVAPRGSQGVDIRA</sequence>
<dbReference type="EMBL" id="CP029353">
    <property type="protein sequence ID" value="AWK87442.1"/>
    <property type="molecule type" value="Genomic_DNA"/>
</dbReference>
<dbReference type="OrthoDB" id="7306488at2"/>
<name>A0A2S2CSH5_9PROT</name>
<keyword evidence="3" id="KW-1185">Reference proteome</keyword>
<feature type="region of interest" description="Disordered" evidence="1">
    <location>
        <begin position="92"/>
        <end position="134"/>
    </location>
</feature>